<gene>
    <name evidence="1" type="ORF">BDM02DRAFT_3070284</name>
</gene>
<comment type="caution">
    <text evidence="1">The sequence shown here is derived from an EMBL/GenBank/DDBJ whole genome shotgun (WGS) entry which is preliminary data.</text>
</comment>
<evidence type="ECO:0000313" key="1">
    <source>
        <dbReference type="EMBL" id="KAF9651359.1"/>
    </source>
</evidence>
<name>A0ACB6ZP99_THEGA</name>
<organism evidence="1 2">
    <name type="scientific">Thelephora ganbajun</name>
    <name type="common">Ganba fungus</name>
    <dbReference type="NCBI Taxonomy" id="370292"/>
    <lineage>
        <taxon>Eukaryota</taxon>
        <taxon>Fungi</taxon>
        <taxon>Dikarya</taxon>
        <taxon>Basidiomycota</taxon>
        <taxon>Agaricomycotina</taxon>
        <taxon>Agaricomycetes</taxon>
        <taxon>Thelephorales</taxon>
        <taxon>Thelephoraceae</taxon>
        <taxon>Thelephora</taxon>
    </lineage>
</organism>
<accession>A0ACB6ZP99</accession>
<feature type="non-terminal residue" evidence="1">
    <location>
        <position position="1"/>
    </location>
</feature>
<reference evidence="1" key="2">
    <citation type="journal article" date="2020" name="Nat. Commun.">
        <title>Large-scale genome sequencing of mycorrhizal fungi provides insights into the early evolution of symbiotic traits.</title>
        <authorList>
            <person name="Miyauchi S."/>
            <person name="Kiss E."/>
            <person name="Kuo A."/>
            <person name="Drula E."/>
            <person name="Kohler A."/>
            <person name="Sanchez-Garcia M."/>
            <person name="Morin E."/>
            <person name="Andreopoulos B."/>
            <person name="Barry K.W."/>
            <person name="Bonito G."/>
            <person name="Buee M."/>
            <person name="Carver A."/>
            <person name="Chen C."/>
            <person name="Cichocki N."/>
            <person name="Clum A."/>
            <person name="Culley D."/>
            <person name="Crous P.W."/>
            <person name="Fauchery L."/>
            <person name="Girlanda M."/>
            <person name="Hayes R.D."/>
            <person name="Keri Z."/>
            <person name="LaButti K."/>
            <person name="Lipzen A."/>
            <person name="Lombard V."/>
            <person name="Magnuson J."/>
            <person name="Maillard F."/>
            <person name="Murat C."/>
            <person name="Nolan M."/>
            <person name="Ohm R.A."/>
            <person name="Pangilinan J."/>
            <person name="Pereira M.F."/>
            <person name="Perotto S."/>
            <person name="Peter M."/>
            <person name="Pfister S."/>
            <person name="Riley R."/>
            <person name="Sitrit Y."/>
            <person name="Stielow J.B."/>
            <person name="Szollosi G."/>
            <person name="Zifcakova L."/>
            <person name="Stursova M."/>
            <person name="Spatafora J.W."/>
            <person name="Tedersoo L."/>
            <person name="Vaario L.M."/>
            <person name="Yamada A."/>
            <person name="Yan M."/>
            <person name="Wang P."/>
            <person name="Xu J."/>
            <person name="Bruns T."/>
            <person name="Baldrian P."/>
            <person name="Vilgalys R."/>
            <person name="Dunand C."/>
            <person name="Henrissat B."/>
            <person name="Grigoriev I.V."/>
            <person name="Hibbett D."/>
            <person name="Nagy L.G."/>
            <person name="Martin F.M."/>
        </authorList>
    </citation>
    <scope>NUCLEOTIDE SEQUENCE</scope>
    <source>
        <strain evidence="1">P2</strain>
    </source>
</reference>
<evidence type="ECO:0000313" key="2">
    <source>
        <dbReference type="Proteomes" id="UP000886501"/>
    </source>
</evidence>
<dbReference type="Proteomes" id="UP000886501">
    <property type="component" value="Unassembled WGS sequence"/>
</dbReference>
<dbReference type="EMBL" id="MU117976">
    <property type="protein sequence ID" value="KAF9651359.1"/>
    <property type="molecule type" value="Genomic_DNA"/>
</dbReference>
<feature type="non-terminal residue" evidence="1">
    <location>
        <position position="231"/>
    </location>
</feature>
<proteinExistence type="predicted"/>
<reference evidence="1" key="1">
    <citation type="submission" date="2019-10" db="EMBL/GenBank/DDBJ databases">
        <authorList>
            <consortium name="DOE Joint Genome Institute"/>
            <person name="Kuo A."/>
            <person name="Miyauchi S."/>
            <person name="Kiss E."/>
            <person name="Drula E."/>
            <person name="Kohler A."/>
            <person name="Sanchez-Garcia M."/>
            <person name="Andreopoulos B."/>
            <person name="Barry K.W."/>
            <person name="Bonito G."/>
            <person name="Buee M."/>
            <person name="Carver A."/>
            <person name="Chen C."/>
            <person name="Cichocki N."/>
            <person name="Clum A."/>
            <person name="Culley D."/>
            <person name="Crous P.W."/>
            <person name="Fauchery L."/>
            <person name="Girlanda M."/>
            <person name="Hayes R."/>
            <person name="Keri Z."/>
            <person name="Labutti K."/>
            <person name="Lipzen A."/>
            <person name="Lombard V."/>
            <person name="Magnuson J."/>
            <person name="Maillard F."/>
            <person name="Morin E."/>
            <person name="Murat C."/>
            <person name="Nolan M."/>
            <person name="Ohm R."/>
            <person name="Pangilinan J."/>
            <person name="Pereira M."/>
            <person name="Perotto S."/>
            <person name="Peter M."/>
            <person name="Riley R."/>
            <person name="Sitrit Y."/>
            <person name="Stielow B."/>
            <person name="Szollosi G."/>
            <person name="Zifcakova L."/>
            <person name="Stursova M."/>
            <person name="Spatafora J.W."/>
            <person name="Tedersoo L."/>
            <person name="Vaario L.-M."/>
            <person name="Yamada A."/>
            <person name="Yan M."/>
            <person name="Wang P."/>
            <person name="Xu J."/>
            <person name="Bruns T."/>
            <person name="Baldrian P."/>
            <person name="Vilgalys R."/>
            <person name="Henrissat B."/>
            <person name="Grigoriev I.V."/>
            <person name="Hibbett D."/>
            <person name="Nagy L.G."/>
            <person name="Martin F.M."/>
        </authorList>
    </citation>
    <scope>NUCLEOTIDE SEQUENCE</scope>
    <source>
        <strain evidence="1">P2</strain>
    </source>
</reference>
<protein>
    <submittedName>
        <fullName evidence="1">Uncharacterized protein</fullName>
    </submittedName>
</protein>
<sequence>GLGFDKPDRWTAHKWVLLMSILIAFGYSSVGLAYAMLTWFRGWKHAEVMHTADSDILVYITVAASIQIFTSLVGLCGVILNSRPILAVYCLLLWPSFVSLAVVGYTSYKRTEFALDRKLNLAWSQWYNPHDRLAIQTSLGCCGYYNPLHQAVSSKRCFPRTTLPGCKAKLYLFEKRNLRIIWSTTFSLVPLHILVICLSLLCSNHVTETFGKGILPKRYRLGLTDVELEAE</sequence>
<keyword evidence="2" id="KW-1185">Reference proteome</keyword>